<keyword evidence="4" id="KW-1185">Reference proteome</keyword>
<dbReference type="InterPro" id="IPR039353">
    <property type="entry name" value="TF_Adf1"/>
</dbReference>
<feature type="compositionally biased region" description="Basic residues" evidence="1">
    <location>
        <begin position="172"/>
        <end position="182"/>
    </location>
</feature>
<gene>
    <name evidence="3" type="ORF">PLOB_00006870</name>
</gene>
<feature type="domain" description="MADF" evidence="2">
    <location>
        <begin position="25"/>
        <end position="114"/>
    </location>
</feature>
<evidence type="ECO:0000259" key="2">
    <source>
        <dbReference type="PROSITE" id="PS51029"/>
    </source>
</evidence>
<organism evidence="3 4">
    <name type="scientific">Porites lobata</name>
    <dbReference type="NCBI Taxonomy" id="104759"/>
    <lineage>
        <taxon>Eukaryota</taxon>
        <taxon>Metazoa</taxon>
        <taxon>Cnidaria</taxon>
        <taxon>Anthozoa</taxon>
        <taxon>Hexacorallia</taxon>
        <taxon>Scleractinia</taxon>
        <taxon>Fungiina</taxon>
        <taxon>Poritidae</taxon>
        <taxon>Porites</taxon>
    </lineage>
</organism>
<evidence type="ECO:0000313" key="4">
    <source>
        <dbReference type="Proteomes" id="UP001159405"/>
    </source>
</evidence>
<dbReference type="InterPro" id="IPR006578">
    <property type="entry name" value="MADF-dom"/>
</dbReference>
<name>A0ABN8QL42_9CNID</name>
<dbReference type="EMBL" id="CALNXK010000130">
    <property type="protein sequence ID" value="CAH3164786.1"/>
    <property type="molecule type" value="Genomic_DNA"/>
</dbReference>
<dbReference type="PANTHER" id="PTHR12243:SF67">
    <property type="entry name" value="COREPRESSOR OF PANGOLIN, ISOFORM A-RELATED"/>
    <property type="match status" value="1"/>
</dbReference>
<protein>
    <recommendedName>
        <fullName evidence="2">MADF domain-containing protein</fullName>
    </recommendedName>
</protein>
<dbReference type="Pfam" id="PF10545">
    <property type="entry name" value="MADF_DNA_bdg"/>
    <property type="match status" value="1"/>
</dbReference>
<dbReference type="PROSITE" id="PS51029">
    <property type="entry name" value="MADF"/>
    <property type="match status" value="1"/>
</dbReference>
<dbReference type="PANTHER" id="PTHR12243">
    <property type="entry name" value="MADF DOMAIN TRANSCRIPTION FACTOR"/>
    <property type="match status" value="1"/>
</dbReference>
<dbReference type="SMART" id="SM00595">
    <property type="entry name" value="MADF"/>
    <property type="match status" value="1"/>
</dbReference>
<feature type="region of interest" description="Disordered" evidence="1">
    <location>
        <begin position="120"/>
        <end position="188"/>
    </location>
</feature>
<accession>A0ABN8QL42</accession>
<reference evidence="3 4" key="1">
    <citation type="submission" date="2022-05" db="EMBL/GenBank/DDBJ databases">
        <authorList>
            <consortium name="Genoscope - CEA"/>
            <person name="William W."/>
        </authorList>
    </citation>
    <scope>NUCLEOTIDE SEQUENCE [LARGE SCALE GENOMIC DNA]</scope>
</reference>
<feature type="compositionally biased region" description="Basic and acidic residues" evidence="1">
    <location>
        <begin position="156"/>
        <end position="171"/>
    </location>
</feature>
<dbReference type="Proteomes" id="UP001159405">
    <property type="component" value="Unassembled WGS sequence"/>
</dbReference>
<evidence type="ECO:0000313" key="3">
    <source>
        <dbReference type="EMBL" id="CAH3164786.1"/>
    </source>
</evidence>
<comment type="caution">
    <text evidence="3">The sequence shown here is derived from an EMBL/GenBank/DDBJ whole genome shotgun (WGS) entry which is preliminary data.</text>
</comment>
<evidence type="ECO:0000256" key="1">
    <source>
        <dbReference type="SAM" id="MobiDB-lite"/>
    </source>
</evidence>
<sequence>MASLENTSDSYLESLAKEAKKNDVAFMDIIKEFPVIYNRACADFKDRNIKNNAWRKISELLDLQESKCKQRYESIRTTFSRYVRKALGKSGAGRDDIQLDPKYEHLRWLATFIKTRPTSGNVQLVREAEEQSNSDNGESEEEEDKFPSQETSPSSEQRDSAEPEWKKPSEKKLKKTLPKKRSWSPAVSAPDPNLELCKVMHSFQKSLDASYKAQTPLKTDHNSDTHYCLSLAERMSGLDNKTKAYVRHSIEKLFFDIESGAYATVVPATQYHATPYFNSGQFHLGQPSPSFSQDLSHHLIE</sequence>
<proteinExistence type="predicted"/>